<dbReference type="PANTHER" id="PTHR47320:SF1">
    <property type="entry name" value="BIFUNCTIONAL URIDYLYLTRANSFERASE_URIDYLYL-REMOVING ENZYME"/>
    <property type="match status" value="1"/>
</dbReference>
<comment type="caution">
    <text evidence="4">The sequence shown here is derived from an EMBL/GenBank/DDBJ whole genome shotgun (WGS) entry which is preliminary data.</text>
</comment>
<feature type="compositionally biased region" description="Acidic residues" evidence="2">
    <location>
        <begin position="1"/>
        <end position="12"/>
    </location>
</feature>
<sequence>MAAGETEPDEAGEPAPSPPVPAPGAGPPDWPLLARLPGLIGAAHDSPAALRELLAEAREQLKARFFADEPIETLVHARAQLIDRLLQELWGAHCGAPMRGAALVAVGGYGRGELQPCSDVDILVLV</sequence>
<keyword evidence="1" id="KW-0378">Hydrolase</keyword>
<evidence type="ECO:0000313" key="4">
    <source>
        <dbReference type="EMBL" id="EQD66700.1"/>
    </source>
</evidence>
<dbReference type="Pfam" id="PF01909">
    <property type="entry name" value="NTP_transf_2"/>
    <property type="match status" value="1"/>
</dbReference>
<name>T1CHH9_9ZZZZ</name>
<proteinExistence type="predicted"/>
<dbReference type="InterPro" id="IPR002934">
    <property type="entry name" value="Polymerase_NTP_transf_dom"/>
</dbReference>
<reference evidence="4" key="1">
    <citation type="submission" date="2013-08" db="EMBL/GenBank/DDBJ databases">
        <authorList>
            <person name="Mendez C."/>
            <person name="Richter M."/>
            <person name="Ferrer M."/>
            <person name="Sanchez J."/>
        </authorList>
    </citation>
    <scope>NUCLEOTIDE SEQUENCE</scope>
</reference>
<feature type="domain" description="Polymerase nucleotidyl transferase" evidence="3">
    <location>
        <begin position="100"/>
        <end position="125"/>
    </location>
</feature>
<accession>T1CHH9</accession>
<evidence type="ECO:0000256" key="1">
    <source>
        <dbReference type="ARBA" id="ARBA00022801"/>
    </source>
</evidence>
<dbReference type="GO" id="GO:0008773">
    <property type="term" value="F:[protein-PII] uridylyltransferase activity"/>
    <property type="evidence" value="ECO:0007669"/>
    <property type="project" value="InterPro"/>
</dbReference>
<gene>
    <name evidence="4" type="ORF">B1A_08018</name>
</gene>
<dbReference type="PANTHER" id="PTHR47320">
    <property type="entry name" value="BIFUNCTIONAL URIDYLYLTRANSFERASE/URIDYLYL-REMOVING ENZYME"/>
    <property type="match status" value="1"/>
</dbReference>
<dbReference type="InterPro" id="IPR010043">
    <property type="entry name" value="UTase/UR"/>
</dbReference>
<reference evidence="4" key="2">
    <citation type="journal article" date="2014" name="ISME J.">
        <title>Microbial stratification in low pH oxic and suboxic macroscopic growths along an acid mine drainage.</title>
        <authorList>
            <person name="Mendez-Garcia C."/>
            <person name="Mesa V."/>
            <person name="Sprenger R.R."/>
            <person name="Richter M."/>
            <person name="Diez M.S."/>
            <person name="Solano J."/>
            <person name="Bargiela R."/>
            <person name="Golyshina O.V."/>
            <person name="Manteca A."/>
            <person name="Ramos J.L."/>
            <person name="Gallego J.R."/>
            <person name="Llorente I."/>
            <person name="Martins Dos Santos V.A."/>
            <person name="Jensen O.N."/>
            <person name="Pelaez A.I."/>
            <person name="Sanchez J."/>
            <person name="Ferrer M."/>
        </authorList>
    </citation>
    <scope>NUCLEOTIDE SEQUENCE</scope>
</reference>
<dbReference type="GO" id="GO:0016787">
    <property type="term" value="F:hydrolase activity"/>
    <property type="evidence" value="ECO:0007669"/>
    <property type="project" value="UniProtKB-KW"/>
</dbReference>
<dbReference type="EMBL" id="AUZX01005744">
    <property type="protein sequence ID" value="EQD66700.1"/>
    <property type="molecule type" value="Genomic_DNA"/>
</dbReference>
<dbReference type="AlphaFoldDB" id="T1CHH9"/>
<feature type="compositionally biased region" description="Pro residues" evidence="2">
    <location>
        <begin position="15"/>
        <end position="29"/>
    </location>
</feature>
<organism evidence="4">
    <name type="scientific">mine drainage metagenome</name>
    <dbReference type="NCBI Taxonomy" id="410659"/>
    <lineage>
        <taxon>unclassified sequences</taxon>
        <taxon>metagenomes</taxon>
        <taxon>ecological metagenomes</taxon>
    </lineage>
</organism>
<protein>
    <recommendedName>
        <fullName evidence="3">Polymerase nucleotidyl transferase domain-containing protein</fullName>
    </recommendedName>
</protein>
<feature type="region of interest" description="Disordered" evidence="2">
    <location>
        <begin position="1"/>
        <end position="29"/>
    </location>
</feature>
<evidence type="ECO:0000259" key="3">
    <source>
        <dbReference type="Pfam" id="PF01909"/>
    </source>
</evidence>
<dbReference type="SUPFAM" id="SSF81301">
    <property type="entry name" value="Nucleotidyltransferase"/>
    <property type="match status" value="1"/>
</dbReference>
<evidence type="ECO:0000256" key="2">
    <source>
        <dbReference type="SAM" id="MobiDB-lite"/>
    </source>
</evidence>
<feature type="non-terminal residue" evidence="4">
    <location>
        <position position="126"/>
    </location>
</feature>
<dbReference type="InterPro" id="IPR043519">
    <property type="entry name" value="NT_sf"/>
</dbReference>